<reference evidence="2" key="1">
    <citation type="submission" date="2020-05" db="EMBL/GenBank/DDBJ databases">
        <authorList>
            <person name="Chiriac C."/>
            <person name="Salcher M."/>
            <person name="Ghai R."/>
            <person name="Kavagutti S V."/>
        </authorList>
    </citation>
    <scope>NUCLEOTIDE SEQUENCE</scope>
</reference>
<feature type="transmembrane region" description="Helical" evidence="1">
    <location>
        <begin position="223"/>
        <end position="248"/>
    </location>
</feature>
<keyword evidence="1" id="KW-0812">Transmembrane</keyword>
<protein>
    <submittedName>
        <fullName evidence="2">Unannotated protein</fullName>
    </submittedName>
</protein>
<keyword evidence="1" id="KW-1133">Transmembrane helix</keyword>
<dbReference type="EMBL" id="CAEZUE010000086">
    <property type="protein sequence ID" value="CAB4594780.1"/>
    <property type="molecule type" value="Genomic_DNA"/>
</dbReference>
<evidence type="ECO:0000256" key="1">
    <source>
        <dbReference type="SAM" id="Phobius"/>
    </source>
</evidence>
<accession>A0A6J6G2K6</accession>
<name>A0A6J6G2K6_9ZZZZ</name>
<gene>
    <name evidence="2" type="ORF">UFOPK1788_00729</name>
</gene>
<keyword evidence="1" id="KW-0472">Membrane</keyword>
<dbReference type="AlphaFoldDB" id="A0A6J6G2K6"/>
<evidence type="ECO:0000313" key="2">
    <source>
        <dbReference type="EMBL" id="CAB4594780.1"/>
    </source>
</evidence>
<organism evidence="2">
    <name type="scientific">freshwater metagenome</name>
    <dbReference type="NCBI Taxonomy" id="449393"/>
    <lineage>
        <taxon>unclassified sequences</taxon>
        <taxon>metagenomes</taxon>
        <taxon>ecological metagenomes</taxon>
    </lineage>
</organism>
<proteinExistence type="predicted"/>
<feature type="transmembrane region" description="Helical" evidence="1">
    <location>
        <begin position="95"/>
        <end position="120"/>
    </location>
</feature>
<sequence length="254" mass="27067">MFAAALGAGLPLETARRMSKVENSLNAEIVDAVIGFSRSTGAPRKGVLTALADALDDSEQRERQITVGMVSAIATTRVLCALPGVTAVAAEMFGFPVIVFLLTTLSGFACLVTGTALVLGSWRWMLRIRRSIPHPPVETGLVLDLAAALCRSSTIRAEQVHALTQLAERWGTVDEIPQLDDSIRMSRTHGVPVSHLLSIAAARSRADAKHRVSYAIELLPTKLLAPVGTLLLPAFVITTVIPVVASLAQQFLLS</sequence>